<dbReference type="PANTHER" id="PTHR15818:SF2">
    <property type="entry name" value="G-PATCH DOMAIN AND KOW MOTIFS-CONTAINING PROTEIN"/>
    <property type="match status" value="1"/>
</dbReference>
<evidence type="ECO:0000256" key="1">
    <source>
        <dbReference type="ARBA" id="ARBA00004123"/>
    </source>
</evidence>
<dbReference type="InterPro" id="IPR045166">
    <property type="entry name" value="Spp2-like"/>
</dbReference>
<feature type="compositionally biased region" description="Basic and acidic residues" evidence="5">
    <location>
        <begin position="190"/>
        <end position="200"/>
    </location>
</feature>
<keyword evidence="4" id="KW-0507">mRNA processing</keyword>
<reference evidence="7" key="1">
    <citation type="journal article" date="2014" name="Genome Announc.">
        <title>Genome sequence of the yeast Cyberlindnera fabianii (Hansenula fabianii).</title>
        <authorList>
            <person name="Freel K.C."/>
            <person name="Sarilar V."/>
            <person name="Neuveglise C."/>
            <person name="Devillers H."/>
            <person name="Friedrich A."/>
            <person name="Schacherer J."/>
        </authorList>
    </citation>
    <scope>NUCLEOTIDE SEQUENCE</scope>
    <source>
        <strain evidence="7">YJS4271</strain>
    </source>
</reference>
<dbReference type="InterPro" id="IPR026822">
    <property type="entry name" value="Spp2/MOS2_G-patch"/>
</dbReference>
<dbReference type="OrthoDB" id="5577072at2759"/>
<keyword evidence="4" id="KW-0508">mRNA splicing</keyword>
<feature type="compositionally biased region" description="Basic and acidic residues" evidence="5">
    <location>
        <begin position="234"/>
        <end position="261"/>
    </location>
</feature>
<evidence type="ECO:0000259" key="6">
    <source>
        <dbReference type="SMART" id="SM00443"/>
    </source>
</evidence>
<feature type="region of interest" description="Disordered" evidence="5">
    <location>
        <begin position="1"/>
        <end position="49"/>
    </location>
</feature>
<feature type="region of interest" description="Disordered" evidence="5">
    <location>
        <begin position="173"/>
        <end position="261"/>
    </location>
</feature>
<evidence type="ECO:0000256" key="5">
    <source>
        <dbReference type="SAM" id="MobiDB-lite"/>
    </source>
</evidence>
<evidence type="ECO:0000256" key="3">
    <source>
        <dbReference type="ARBA" id="ARBA00023242"/>
    </source>
</evidence>
<feature type="domain" description="G-patch" evidence="6">
    <location>
        <begin position="162"/>
        <end position="212"/>
    </location>
</feature>
<comment type="subcellular location">
    <subcellularLocation>
        <location evidence="1 4">Nucleus</location>
    </subcellularLocation>
</comment>
<comment type="similarity">
    <text evidence="2 4">Belongs to the SPP2 family.</text>
</comment>
<dbReference type="GO" id="GO:0005681">
    <property type="term" value="C:spliceosomal complex"/>
    <property type="evidence" value="ECO:0007669"/>
    <property type="project" value="UniProtKB-UniRule"/>
</dbReference>
<evidence type="ECO:0000313" key="7">
    <source>
        <dbReference type="EMBL" id="CDR41619.1"/>
    </source>
</evidence>
<proteinExistence type="inferred from homology"/>
<comment type="function">
    <text evidence="4">Involved in spliceosome maturation and the first step of pre-mRNA splicing.</text>
</comment>
<dbReference type="SMART" id="SM00443">
    <property type="entry name" value="G_patch"/>
    <property type="match status" value="1"/>
</dbReference>
<accession>A0A061AVN1</accession>
<dbReference type="InterPro" id="IPR000467">
    <property type="entry name" value="G_patch_dom"/>
</dbReference>
<gene>
    <name evidence="7" type="ORF">CYFA0S_07e04258g</name>
</gene>
<evidence type="ECO:0000256" key="4">
    <source>
        <dbReference type="RuleBase" id="RU369096"/>
    </source>
</evidence>
<keyword evidence="4" id="KW-0747">Spliceosome</keyword>
<dbReference type="PANTHER" id="PTHR15818">
    <property type="entry name" value="G PATCH AND KOW-CONTAINING"/>
    <property type="match status" value="1"/>
</dbReference>
<dbReference type="EMBL" id="LK052892">
    <property type="protein sequence ID" value="CDR41619.1"/>
    <property type="molecule type" value="Genomic_DNA"/>
</dbReference>
<protein>
    <recommendedName>
        <fullName evidence="4">Pre-mRNA-splicing factor</fullName>
    </recommendedName>
</protein>
<organism evidence="7">
    <name type="scientific">Cyberlindnera fabianii</name>
    <name type="common">Yeast</name>
    <name type="synonym">Hansenula fabianii</name>
    <dbReference type="NCBI Taxonomy" id="36022"/>
    <lineage>
        <taxon>Eukaryota</taxon>
        <taxon>Fungi</taxon>
        <taxon>Dikarya</taxon>
        <taxon>Ascomycota</taxon>
        <taxon>Saccharomycotina</taxon>
        <taxon>Saccharomycetes</taxon>
        <taxon>Phaffomycetales</taxon>
        <taxon>Phaffomycetaceae</taxon>
        <taxon>Cyberlindnera</taxon>
    </lineage>
</organism>
<feature type="compositionally biased region" description="Acidic residues" evidence="5">
    <location>
        <begin position="179"/>
        <end position="189"/>
    </location>
</feature>
<dbReference type="Pfam" id="PF12656">
    <property type="entry name" value="G-patch_2"/>
    <property type="match status" value="1"/>
</dbReference>
<dbReference type="AlphaFoldDB" id="A0A061AVN1"/>
<evidence type="ECO:0000256" key="2">
    <source>
        <dbReference type="ARBA" id="ARBA00008576"/>
    </source>
</evidence>
<sequence>MVGFSFKKKSEEAAPKKTGFGGFSLKKKESGPIKKAPLRPFGKVEKEDDEDKVVHIDTFDSKDGAYDKETGPDVKETRKFVIENAGNGDWRQQTKQRFNPNGSKAVEEEQTQKLEYGINFIASEKKSKEATTSVIPKSELELFKEDLESRPEAATEEDYDEVPIEEFGAAMLRGMGWKDEDEDKGEDEGDERKIKEKEQLVIRPKQLGLGAKAVPVDGDDAVGGRDYMPPLRMVKKDNSNGGRTRERSPNRLEAASYRDRT</sequence>
<dbReference type="GO" id="GO:0000398">
    <property type="term" value="P:mRNA splicing, via spliceosome"/>
    <property type="evidence" value="ECO:0007669"/>
    <property type="project" value="UniProtKB-UniRule"/>
</dbReference>
<dbReference type="GO" id="GO:0003676">
    <property type="term" value="F:nucleic acid binding"/>
    <property type="evidence" value="ECO:0007669"/>
    <property type="project" value="InterPro"/>
</dbReference>
<dbReference type="PhylomeDB" id="A0A061AVN1"/>
<name>A0A061AVN1_CYBFA</name>
<dbReference type="VEuPathDB" id="FungiDB:BON22_3784"/>
<keyword evidence="3 4" id="KW-0539">Nucleus</keyword>